<dbReference type="AlphaFoldDB" id="A0A1M7GBE2"/>
<dbReference type="EMBL" id="FRBQ01000003">
    <property type="protein sequence ID" value="SHM13610.1"/>
    <property type="molecule type" value="Genomic_DNA"/>
</dbReference>
<accession>A0A1M7GBE2</accession>
<dbReference type="Proteomes" id="UP000184305">
    <property type="component" value="Unassembled WGS sequence"/>
</dbReference>
<dbReference type="OrthoDB" id="6906904at2"/>
<sequence length="89" mass="9813">MMSILEQRQIIESAFLPLNCRCTIGPDGTATIELRAPDDHRLLIRIADIPHHELSSSRGISQLVMRVRGQLALQERGAIGAQREAVSLA</sequence>
<protein>
    <recommendedName>
        <fullName evidence="3">DUF1652 domain-containing protein</fullName>
    </recommendedName>
</protein>
<dbReference type="InterPro" id="IPR012448">
    <property type="entry name" value="DUF1652"/>
</dbReference>
<reference evidence="2" key="1">
    <citation type="submission" date="2016-11" db="EMBL/GenBank/DDBJ databases">
        <authorList>
            <person name="Varghese N."/>
            <person name="Submissions S."/>
        </authorList>
    </citation>
    <scope>NUCLEOTIDE SEQUENCE [LARGE SCALE GENOMIC DNA]</scope>
    <source>
        <strain evidence="2">CECT 8089</strain>
    </source>
</reference>
<evidence type="ECO:0000313" key="2">
    <source>
        <dbReference type="Proteomes" id="UP000184305"/>
    </source>
</evidence>
<evidence type="ECO:0000313" key="1">
    <source>
        <dbReference type="EMBL" id="SHM13610.1"/>
    </source>
</evidence>
<name>A0A1M7GBE2_9GAMM</name>
<dbReference type="Pfam" id="PF07865">
    <property type="entry name" value="DUF1652"/>
    <property type="match status" value="1"/>
</dbReference>
<evidence type="ECO:0008006" key="3">
    <source>
        <dbReference type="Google" id="ProtNLM"/>
    </source>
</evidence>
<keyword evidence="2" id="KW-1185">Reference proteome</keyword>
<proteinExistence type="predicted"/>
<gene>
    <name evidence="1" type="ORF">SAMN05216288_3133</name>
</gene>
<organism evidence="1 2">
    <name type="scientific">Phytopseudomonas punonensis</name>
    <dbReference type="NCBI Taxonomy" id="1220495"/>
    <lineage>
        <taxon>Bacteria</taxon>
        <taxon>Pseudomonadati</taxon>
        <taxon>Pseudomonadota</taxon>
        <taxon>Gammaproteobacteria</taxon>
        <taxon>Pseudomonadales</taxon>
        <taxon>Pseudomonadaceae</taxon>
        <taxon>Phytopseudomonas</taxon>
    </lineage>
</organism>